<keyword evidence="1" id="KW-0472">Membrane</keyword>
<evidence type="ECO:0000313" key="6">
    <source>
        <dbReference type="Proteomes" id="UP000024942"/>
    </source>
</evidence>
<keyword evidence="1" id="KW-0812">Transmembrane</keyword>
<dbReference type="OrthoDB" id="636724at2"/>
<dbReference type="InterPro" id="IPR032508">
    <property type="entry name" value="FecR_C"/>
</dbReference>
<gene>
    <name evidence="5" type="ORF">HOC_19081</name>
</gene>
<keyword evidence="1" id="KW-1133">Transmembrane helix</keyword>
<reference evidence="5 6" key="1">
    <citation type="journal article" date="2014" name="Antonie Van Leeuwenhoek">
        <title>Hyphomonas beringensis sp. nov. and Hyphomonas chukchiensis sp. nov., isolated from surface seawater of the Bering Sea and Chukchi Sea.</title>
        <authorList>
            <person name="Li C."/>
            <person name="Lai Q."/>
            <person name="Li G."/>
            <person name="Dong C."/>
            <person name="Wang J."/>
            <person name="Liao Y."/>
            <person name="Shao Z."/>
        </authorList>
    </citation>
    <scope>NUCLEOTIDE SEQUENCE [LARGE SCALE GENOMIC DNA]</scope>
    <source>
        <strain evidence="5 6">SCH89</strain>
    </source>
</reference>
<dbReference type="Pfam" id="PF16220">
    <property type="entry name" value="DUF4880"/>
    <property type="match status" value="1"/>
</dbReference>
<comment type="caution">
    <text evidence="5">The sequence shown here is derived from an EMBL/GenBank/DDBJ whole genome shotgun (WGS) entry which is preliminary data.</text>
</comment>
<dbReference type="RefSeq" id="WP_035541515.1">
    <property type="nucleotide sequence ID" value="NZ_ARYL01000053.1"/>
</dbReference>
<feature type="domain" description="FecR N-terminal" evidence="3">
    <location>
        <begin position="12"/>
        <end position="54"/>
    </location>
</feature>
<dbReference type="GO" id="GO:0016989">
    <property type="term" value="F:sigma factor antagonist activity"/>
    <property type="evidence" value="ECO:0007669"/>
    <property type="project" value="TreeGrafter"/>
</dbReference>
<evidence type="ECO:0000259" key="2">
    <source>
        <dbReference type="Pfam" id="PF04773"/>
    </source>
</evidence>
<dbReference type="Gene3D" id="3.55.50.30">
    <property type="match status" value="1"/>
</dbReference>
<dbReference type="InterPro" id="IPR032623">
    <property type="entry name" value="FecR_N"/>
</dbReference>
<evidence type="ECO:0000259" key="4">
    <source>
        <dbReference type="Pfam" id="PF16344"/>
    </source>
</evidence>
<protein>
    <submittedName>
        <fullName evidence="5">Sigma factor regulatory protein FecR/PupR family</fullName>
    </submittedName>
</protein>
<dbReference type="EMBL" id="ARYL01000053">
    <property type="protein sequence ID" value="KDA00740.1"/>
    <property type="molecule type" value="Genomic_DNA"/>
</dbReference>
<keyword evidence="6" id="KW-1185">Reference proteome</keyword>
<feature type="domain" description="FecR protein" evidence="2">
    <location>
        <begin position="134"/>
        <end position="225"/>
    </location>
</feature>
<dbReference type="PIRSF" id="PIRSF018266">
    <property type="entry name" value="FecR"/>
    <property type="match status" value="1"/>
</dbReference>
<dbReference type="PATRIC" id="fig|1280953.3.peg.3816"/>
<name>A0A059G2E3_9PROT</name>
<dbReference type="Pfam" id="PF16344">
    <property type="entry name" value="FecR_C"/>
    <property type="match status" value="1"/>
</dbReference>
<dbReference type="STRING" id="1280953.HOC_19081"/>
<sequence length="356" mass="39289">MTEAKREEQIEREAAEWFTLLHSGEADAEIRSAFETWLHGSRAHKIAYREFEQVFRDLEFVAPEAGVDVDAFLGRKPRGIIDGLFALVRRPVLAAAAASALVTVLVVAVLYVQGWPHVVAPTEPVMAESGASELFTQIGEIREIALEDGSVVTLGPASRIQAEFSGRRRHLVLLEGEAFFDVVSDPERPFYVTSQDTLVRVVGTQFDVKRSADIVHVSVLEGVVEVLKPSDIVGVIETGDTASVPKQVLMAGERVSAARRVALPEIRQIEQAKPGAWRHGRLAYEDASLAEIIADMNRYSEQRINIATSEVGDLRSTISFDTEDMDEVLTVIAAIHPVTIERSRGGAVTLRRRDRR</sequence>
<evidence type="ECO:0000259" key="3">
    <source>
        <dbReference type="Pfam" id="PF16220"/>
    </source>
</evidence>
<evidence type="ECO:0000313" key="5">
    <source>
        <dbReference type="EMBL" id="KDA00740.1"/>
    </source>
</evidence>
<dbReference type="eggNOG" id="COG3712">
    <property type="taxonomic scope" value="Bacteria"/>
</dbReference>
<accession>A0A059G2E3</accession>
<feature type="transmembrane region" description="Helical" evidence="1">
    <location>
        <begin position="92"/>
        <end position="112"/>
    </location>
</feature>
<dbReference type="AlphaFoldDB" id="A0A059G2E3"/>
<proteinExistence type="predicted"/>
<evidence type="ECO:0000256" key="1">
    <source>
        <dbReference type="SAM" id="Phobius"/>
    </source>
</evidence>
<feature type="domain" description="Protein FecR C-terminal" evidence="4">
    <location>
        <begin position="282"/>
        <end position="346"/>
    </location>
</feature>
<dbReference type="PANTHER" id="PTHR30273">
    <property type="entry name" value="PERIPLASMIC SIGNAL SENSOR AND SIGMA FACTOR ACTIVATOR FECR-RELATED"/>
    <property type="match status" value="1"/>
</dbReference>
<dbReference type="InterPro" id="IPR012373">
    <property type="entry name" value="Ferrdict_sens_TM"/>
</dbReference>
<organism evidence="5 6">
    <name type="scientific">Hyphomonas oceanitis SCH89</name>
    <dbReference type="NCBI Taxonomy" id="1280953"/>
    <lineage>
        <taxon>Bacteria</taxon>
        <taxon>Pseudomonadati</taxon>
        <taxon>Pseudomonadota</taxon>
        <taxon>Alphaproteobacteria</taxon>
        <taxon>Hyphomonadales</taxon>
        <taxon>Hyphomonadaceae</taxon>
        <taxon>Hyphomonas</taxon>
    </lineage>
</organism>
<dbReference type="PANTHER" id="PTHR30273:SF2">
    <property type="entry name" value="PROTEIN FECR"/>
    <property type="match status" value="1"/>
</dbReference>
<dbReference type="Pfam" id="PF04773">
    <property type="entry name" value="FecR"/>
    <property type="match status" value="1"/>
</dbReference>
<dbReference type="InterPro" id="IPR006860">
    <property type="entry name" value="FecR"/>
</dbReference>
<dbReference type="Gene3D" id="2.60.120.1440">
    <property type="match status" value="1"/>
</dbReference>
<dbReference type="Proteomes" id="UP000024942">
    <property type="component" value="Unassembled WGS sequence"/>
</dbReference>